<dbReference type="Proteomes" id="UP001161405">
    <property type="component" value="Unassembled WGS sequence"/>
</dbReference>
<evidence type="ECO:0000313" key="1">
    <source>
        <dbReference type="EMBL" id="GLQ15961.1"/>
    </source>
</evidence>
<gene>
    <name evidence="1" type="ORF">GCM10007879_02100</name>
</gene>
<dbReference type="RefSeq" id="WP_284361145.1">
    <property type="nucleotide sequence ID" value="NZ_BSNI01000001.1"/>
</dbReference>
<evidence type="ECO:0000313" key="2">
    <source>
        <dbReference type="Proteomes" id="UP001161405"/>
    </source>
</evidence>
<name>A0ABQ5ULP7_9HYPH</name>
<proteinExistence type="predicted"/>
<accession>A0ABQ5ULP7</accession>
<organism evidence="1 2">
    <name type="scientific">Maritalea porphyrae</name>
    <dbReference type="NCBI Taxonomy" id="880732"/>
    <lineage>
        <taxon>Bacteria</taxon>
        <taxon>Pseudomonadati</taxon>
        <taxon>Pseudomonadota</taxon>
        <taxon>Alphaproteobacteria</taxon>
        <taxon>Hyphomicrobiales</taxon>
        <taxon>Devosiaceae</taxon>
        <taxon>Maritalea</taxon>
    </lineage>
</organism>
<reference evidence="1" key="1">
    <citation type="journal article" date="2014" name="Int. J. Syst. Evol. Microbiol.">
        <title>Complete genome of a new Firmicutes species belonging to the dominant human colonic microbiota ('Ruminococcus bicirculans') reveals two chromosomes and a selective capacity to utilize plant glucans.</title>
        <authorList>
            <consortium name="NISC Comparative Sequencing Program"/>
            <person name="Wegmann U."/>
            <person name="Louis P."/>
            <person name="Goesmann A."/>
            <person name="Henrissat B."/>
            <person name="Duncan S.H."/>
            <person name="Flint H.J."/>
        </authorList>
    </citation>
    <scope>NUCLEOTIDE SEQUENCE</scope>
    <source>
        <strain evidence="1">NBRC 107169</strain>
    </source>
</reference>
<reference evidence="1" key="2">
    <citation type="submission" date="2023-01" db="EMBL/GenBank/DDBJ databases">
        <title>Draft genome sequence of Maritalea porphyrae strain NBRC 107169.</title>
        <authorList>
            <person name="Sun Q."/>
            <person name="Mori K."/>
        </authorList>
    </citation>
    <scope>NUCLEOTIDE SEQUENCE</scope>
    <source>
        <strain evidence="1">NBRC 107169</strain>
    </source>
</reference>
<sequence length="88" mass="9942">MPTYFFLIALLKVLVKLLLRNEQKTNLQTARLKQSLIFGLSPKLAGYLMIEVSRLCRPDYKTIGPIGLLLKTAGVLTGATQEFLMMWV</sequence>
<comment type="caution">
    <text evidence="1">The sequence shown here is derived from an EMBL/GenBank/DDBJ whole genome shotgun (WGS) entry which is preliminary data.</text>
</comment>
<protein>
    <submittedName>
        <fullName evidence="1">Uncharacterized protein</fullName>
    </submittedName>
</protein>
<keyword evidence="2" id="KW-1185">Reference proteome</keyword>
<dbReference type="EMBL" id="BSNI01000001">
    <property type="protein sequence ID" value="GLQ15961.1"/>
    <property type="molecule type" value="Genomic_DNA"/>
</dbReference>